<feature type="transmembrane region" description="Helical" evidence="19">
    <location>
        <begin position="341"/>
        <end position="363"/>
    </location>
</feature>
<dbReference type="GO" id="GO:0005524">
    <property type="term" value="F:ATP binding"/>
    <property type="evidence" value="ECO:0007669"/>
    <property type="project" value="UniProtKB-UniRule"/>
</dbReference>
<feature type="transmembrane region" description="Helical" evidence="19">
    <location>
        <begin position="154"/>
        <end position="174"/>
    </location>
</feature>
<dbReference type="InterPro" id="IPR018094">
    <property type="entry name" value="Thymidylate_kinase"/>
</dbReference>
<keyword evidence="6" id="KW-1003">Cell membrane</keyword>
<dbReference type="RefSeq" id="WP_013016127.1">
    <property type="nucleotide sequence ID" value="NC_013947.1"/>
</dbReference>
<dbReference type="GO" id="GO:0004798">
    <property type="term" value="F:dTMP kinase activity"/>
    <property type="evidence" value="ECO:0007669"/>
    <property type="project" value="UniProtKB-UniRule"/>
</dbReference>
<evidence type="ECO:0000256" key="8">
    <source>
        <dbReference type="ARBA" id="ARBA00022692"/>
    </source>
</evidence>
<dbReference type="Gene3D" id="1.20.1250.20">
    <property type="entry name" value="MFS general substrate transporter like domains"/>
    <property type="match status" value="1"/>
</dbReference>
<dbReference type="EC" id="2.7.4.9" evidence="3 17"/>
<keyword evidence="10 17" id="KW-0547">Nucleotide-binding</keyword>
<evidence type="ECO:0000256" key="4">
    <source>
        <dbReference type="ARBA" id="ARBA00017144"/>
    </source>
</evidence>
<name>D3Q851_STANL</name>
<dbReference type="eggNOG" id="COG2211">
    <property type="taxonomic scope" value="Bacteria"/>
</dbReference>
<dbReference type="InterPro" id="IPR018095">
    <property type="entry name" value="Thymidylate_kin_CS"/>
</dbReference>
<feature type="transmembrane region" description="Helical" evidence="19">
    <location>
        <begin position="289"/>
        <end position="310"/>
    </location>
</feature>
<dbReference type="GO" id="GO:0005886">
    <property type="term" value="C:plasma membrane"/>
    <property type="evidence" value="ECO:0007669"/>
    <property type="project" value="UniProtKB-SubCell"/>
</dbReference>
<dbReference type="PANTHER" id="PTHR43266:SF2">
    <property type="entry name" value="MAJOR FACILITATOR SUPERFAMILY (MFS) PROFILE DOMAIN-CONTAINING PROTEIN"/>
    <property type="match status" value="1"/>
</dbReference>
<gene>
    <name evidence="17" type="primary">tmk</name>
    <name evidence="21" type="ordered locus">Snas_0844</name>
</gene>
<feature type="transmembrane region" description="Helical" evidence="19">
    <location>
        <begin position="194"/>
        <end position="213"/>
    </location>
</feature>
<dbReference type="STRING" id="446470.Snas_0844"/>
<evidence type="ECO:0000256" key="12">
    <source>
        <dbReference type="ARBA" id="ARBA00022840"/>
    </source>
</evidence>
<comment type="subcellular location">
    <subcellularLocation>
        <location evidence="1">Cell membrane</location>
        <topology evidence="1">Multi-pass membrane protein</topology>
    </subcellularLocation>
</comment>
<comment type="similarity">
    <text evidence="2 17">Belongs to the thymidylate kinase family.</text>
</comment>
<feature type="transmembrane region" description="Helical" evidence="19">
    <location>
        <begin position="54"/>
        <end position="77"/>
    </location>
</feature>
<dbReference type="SUPFAM" id="SSF52540">
    <property type="entry name" value="P-loop containing nucleoside triphosphate hydrolases"/>
    <property type="match status" value="1"/>
</dbReference>
<dbReference type="eggNOG" id="COG0125">
    <property type="taxonomic scope" value="Bacteria"/>
</dbReference>
<keyword evidence="11 17" id="KW-0418">Kinase</keyword>
<feature type="transmembrane region" description="Helical" evidence="19">
    <location>
        <begin position="417"/>
        <end position="437"/>
    </location>
</feature>
<dbReference type="GO" id="GO:0006235">
    <property type="term" value="P:dTTP biosynthetic process"/>
    <property type="evidence" value="ECO:0007669"/>
    <property type="project" value="UniProtKB-UniRule"/>
</dbReference>
<dbReference type="FunFam" id="3.40.50.300:FF:000225">
    <property type="entry name" value="Thymidylate kinase"/>
    <property type="match status" value="1"/>
</dbReference>
<dbReference type="GO" id="GO:0006233">
    <property type="term" value="P:dTDP biosynthetic process"/>
    <property type="evidence" value="ECO:0007669"/>
    <property type="project" value="InterPro"/>
</dbReference>
<keyword evidence="9 17" id="KW-0545">Nucleotide biosynthesis</keyword>
<dbReference type="InterPro" id="IPR039430">
    <property type="entry name" value="Thymidylate_kin-like_dom"/>
</dbReference>
<dbReference type="InterPro" id="IPR010290">
    <property type="entry name" value="TM_effector"/>
</dbReference>
<dbReference type="CDD" id="cd01672">
    <property type="entry name" value="TMPK"/>
    <property type="match status" value="1"/>
</dbReference>
<evidence type="ECO:0000256" key="11">
    <source>
        <dbReference type="ARBA" id="ARBA00022777"/>
    </source>
</evidence>
<evidence type="ECO:0000256" key="18">
    <source>
        <dbReference type="SAM" id="MobiDB-lite"/>
    </source>
</evidence>
<feature type="transmembrane region" description="Helical" evidence="19">
    <location>
        <begin position="317"/>
        <end position="335"/>
    </location>
</feature>
<evidence type="ECO:0000313" key="22">
    <source>
        <dbReference type="Proteomes" id="UP000000844"/>
    </source>
</evidence>
<protein>
    <recommendedName>
        <fullName evidence="4 17">Thymidylate kinase</fullName>
        <ecNumber evidence="3 17">2.7.4.9</ecNumber>
    </recommendedName>
    <alternativeName>
        <fullName evidence="17">dTMP kinase</fullName>
    </alternativeName>
</protein>
<keyword evidence="5" id="KW-0813">Transport</keyword>
<evidence type="ECO:0000256" key="10">
    <source>
        <dbReference type="ARBA" id="ARBA00022741"/>
    </source>
</evidence>
<dbReference type="SUPFAM" id="SSF103473">
    <property type="entry name" value="MFS general substrate transporter"/>
    <property type="match status" value="1"/>
</dbReference>
<proteinExistence type="inferred from homology"/>
<keyword evidence="13 19" id="KW-1133">Transmembrane helix</keyword>
<dbReference type="EMBL" id="CP001778">
    <property type="protein sequence ID" value="ADD40556.1"/>
    <property type="molecule type" value="Genomic_DNA"/>
</dbReference>
<evidence type="ECO:0000313" key="21">
    <source>
        <dbReference type="EMBL" id="ADD40556.1"/>
    </source>
</evidence>
<evidence type="ECO:0000256" key="6">
    <source>
        <dbReference type="ARBA" id="ARBA00022475"/>
    </source>
</evidence>
<sequence length="707" mass="74941">MSGVSDLKAVLRIRPFRRLWLVLGLSATGDWLGLLAMSLFAASQFDNTTAQGAAFSLVIVVRLIPSLLLGPLAGVFADRWDRRITMAVCDTLRFALFASVPLVAMWTGVGVKAAGWTAIATFLIEAVGMMWMPAKEAAVPNLLPRSRLEAANQLTLVTTYGFAPVIAAGVMSVLEANWMAGALGEVGDWAAPAAIGLYLNALTFLAAAAVVFFRIPEISVRRNEPGQAPKEQRGMLRDFADGWRHMGRNKMVRGLVLGILGAFAGAGVIIGTGQFFARSLGGGEAAFTVLFATVFVGLGLGIVAGPALVGQLSRRRWFGMSIVVGGFGLLVDGLAPHLWVAIVGTLIVGAGAGMAFLSGITLLGREVEDTVRGRMFAFISTSARVVLMVTISAASVIGGYGSARQVDIGPLTFDFSFGRILLLIAAVVGVLTGYIAFRQMDDKPGVPVIKDLWGSMRGRPLVHESPAGGTFVVFEGGEGSGKSTQAVKLAAWLRQRGHEVVLTREPGATELGVRIRTLLLDPESGTSPSPRTEALLYAADRAQHVSKVVRPALDRGAVVISDRYVDSSLAYQGSGRELPADEVAWLSHWATGGLKPDLVVLLDIDPRVGLVRATKGSAGDRLEQEALTFHEAVREKFRDLAADDSSRYLVVDATQSPEDIAAKVSERVAAVVPPVPGETADDDDPNPPMDAHAEDKTVKFAPGKATL</sequence>
<feature type="transmembrane region" description="Helical" evidence="19">
    <location>
        <begin position="20"/>
        <end position="42"/>
    </location>
</feature>
<feature type="transmembrane region" description="Helical" evidence="19">
    <location>
        <begin position="375"/>
        <end position="397"/>
    </location>
</feature>
<evidence type="ECO:0000256" key="7">
    <source>
        <dbReference type="ARBA" id="ARBA00022679"/>
    </source>
</evidence>
<comment type="catalytic activity">
    <reaction evidence="15 17">
        <text>dTMP + ATP = dTDP + ADP</text>
        <dbReference type="Rhea" id="RHEA:13517"/>
        <dbReference type="ChEBI" id="CHEBI:30616"/>
        <dbReference type="ChEBI" id="CHEBI:58369"/>
        <dbReference type="ChEBI" id="CHEBI:63528"/>
        <dbReference type="ChEBI" id="CHEBI:456216"/>
        <dbReference type="EC" id="2.7.4.9"/>
    </reaction>
</comment>
<dbReference type="CDD" id="cd06173">
    <property type="entry name" value="MFS_MefA_like"/>
    <property type="match status" value="1"/>
</dbReference>
<accession>D3Q851</accession>
<keyword evidence="14 19" id="KW-0472">Membrane</keyword>
<keyword evidence="7 17" id="KW-0808">Transferase</keyword>
<dbReference type="NCBIfam" id="TIGR00041">
    <property type="entry name" value="DTMP_kinase"/>
    <property type="match status" value="1"/>
</dbReference>
<dbReference type="HOGENOM" id="CLU_008049_2_1_11"/>
<dbReference type="HAMAP" id="MF_00165">
    <property type="entry name" value="Thymidylate_kinase"/>
    <property type="match status" value="1"/>
</dbReference>
<dbReference type="KEGG" id="sna:Snas_0844"/>
<dbReference type="Pfam" id="PF02223">
    <property type="entry name" value="Thymidylate_kin"/>
    <property type="match status" value="1"/>
</dbReference>
<evidence type="ECO:0000256" key="19">
    <source>
        <dbReference type="SAM" id="Phobius"/>
    </source>
</evidence>
<evidence type="ECO:0000256" key="15">
    <source>
        <dbReference type="ARBA" id="ARBA00048743"/>
    </source>
</evidence>
<dbReference type="OrthoDB" id="9774907at2"/>
<feature type="transmembrane region" description="Helical" evidence="19">
    <location>
        <begin position="254"/>
        <end position="277"/>
    </location>
</feature>
<evidence type="ECO:0000256" key="9">
    <source>
        <dbReference type="ARBA" id="ARBA00022727"/>
    </source>
</evidence>
<evidence type="ECO:0000256" key="14">
    <source>
        <dbReference type="ARBA" id="ARBA00023136"/>
    </source>
</evidence>
<evidence type="ECO:0000256" key="3">
    <source>
        <dbReference type="ARBA" id="ARBA00012980"/>
    </source>
</evidence>
<dbReference type="PROSITE" id="PS01331">
    <property type="entry name" value="THYMIDYLATE_KINASE"/>
    <property type="match status" value="1"/>
</dbReference>
<keyword evidence="8 19" id="KW-0812">Transmembrane</keyword>
<feature type="binding site" evidence="17">
    <location>
        <begin position="476"/>
        <end position="483"/>
    </location>
    <ligand>
        <name>ATP</name>
        <dbReference type="ChEBI" id="CHEBI:30616"/>
    </ligand>
</feature>
<dbReference type="AlphaFoldDB" id="D3Q851"/>
<evidence type="ECO:0000256" key="16">
    <source>
        <dbReference type="ARBA" id="ARBA00057735"/>
    </source>
</evidence>
<keyword evidence="22" id="KW-1185">Reference proteome</keyword>
<feature type="region of interest" description="Disordered" evidence="18">
    <location>
        <begin position="671"/>
        <end position="707"/>
    </location>
</feature>
<feature type="domain" description="Thymidylate kinase-like" evidence="20">
    <location>
        <begin position="474"/>
        <end position="663"/>
    </location>
</feature>
<dbReference type="PANTHER" id="PTHR43266">
    <property type="entry name" value="MACROLIDE-EFFLUX PROTEIN"/>
    <property type="match status" value="1"/>
</dbReference>
<feature type="transmembrane region" description="Helical" evidence="19">
    <location>
        <begin position="113"/>
        <end position="133"/>
    </location>
</feature>
<dbReference type="Proteomes" id="UP000000844">
    <property type="component" value="Chromosome"/>
</dbReference>
<dbReference type="Pfam" id="PF05977">
    <property type="entry name" value="MFS_3"/>
    <property type="match status" value="1"/>
</dbReference>
<evidence type="ECO:0000256" key="2">
    <source>
        <dbReference type="ARBA" id="ARBA00009776"/>
    </source>
</evidence>
<comment type="function">
    <text evidence="16 17">Phosphorylation of dTMP to form dTDP in both de novo and salvage pathways of dTTP synthesis.</text>
</comment>
<dbReference type="InterPro" id="IPR027417">
    <property type="entry name" value="P-loop_NTPase"/>
</dbReference>
<dbReference type="Gene3D" id="3.40.50.300">
    <property type="entry name" value="P-loop containing nucleotide triphosphate hydrolases"/>
    <property type="match status" value="1"/>
</dbReference>
<evidence type="ECO:0000259" key="20">
    <source>
        <dbReference type="Pfam" id="PF02223"/>
    </source>
</evidence>
<evidence type="ECO:0000256" key="5">
    <source>
        <dbReference type="ARBA" id="ARBA00022448"/>
    </source>
</evidence>
<evidence type="ECO:0000256" key="17">
    <source>
        <dbReference type="HAMAP-Rule" id="MF_00165"/>
    </source>
</evidence>
<organism evidence="21 22">
    <name type="scientific">Stackebrandtia nassauensis (strain DSM 44728 / CIP 108903 / NRRL B-16338 / NBRC 102104 / LLR-40K-21)</name>
    <dbReference type="NCBI Taxonomy" id="446470"/>
    <lineage>
        <taxon>Bacteria</taxon>
        <taxon>Bacillati</taxon>
        <taxon>Actinomycetota</taxon>
        <taxon>Actinomycetes</taxon>
        <taxon>Glycomycetales</taxon>
        <taxon>Glycomycetaceae</taxon>
        <taxon>Stackebrandtia</taxon>
    </lineage>
</organism>
<evidence type="ECO:0000256" key="1">
    <source>
        <dbReference type="ARBA" id="ARBA00004651"/>
    </source>
</evidence>
<dbReference type="InterPro" id="IPR036259">
    <property type="entry name" value="MFS_trans_sf"/>
</dbReference>
<evidence type="ECO:0000256" key="13">
    <source>
        <dbReference type="ARBA" id="ARBA00022989"/>
    </source>
</evidence>
<feature type="transmembrane region" description="Helical" evidence="19">
    <location>
        <begin position="84"/>
        <end position="107"/>
    </location>
</feature>
<reference evidence="21 22" key="1">
    <citation type="journal article" date="2009" name="Stand. Genomic Sci.">
        <title>Complete genome sequence of Stackebrandtia nassauensis type strain (LLR-40K-21).</title>
        <authorList>
            <person name="Munk C."/>
            <person name="Lapidus A."/>
            <person name="Copeland A."/>
            <person name="Jando M."/>
            <person name="Mayilraj S."/>
            <person name="Glavina Del Rio T."/>
            <person name="Nolan M."/>
            <person name="Chen F."/>
            <person name="Lucas S."/>
            <person name="Tice H."/>
            <person name="Cheng J.F."/>
            <person name="Han C."/>
            <person name="Detter J.C."/>
            <person name="Bruce D."/>
            <person name="Goodwin L."/>
            <person name="Chain P."/>
            <person name="Pitluck S."/>
            <person name="Goker M."/>
            <person name="Ovchinikova G."/>
            <person name="Pati A."/>
            <person name="Ivanova N."/>
            <person name="Mavromatis K."/>
            <person name="Chen A."/>
            <person name="Palaniappan K."/>
            <person name="Land M."/>
            <person name="Hauser L."/>
            <person name="Chang Y.J."/>
            <person name="Jeffries C.D."/>
            <person name="Bristow J."/>
            <person name="Eisen J.A."/>
            <person name="Markowitz V."/>
            <person name="Hugenholtz P."/>
            <person name="Kyrpides N.C."/>
            <person name="Klenk H.P."/>
        </authorList>
    </citation>
    <scope>NUCLEOTIDE SEQUENCE [LARGE SCALE GENOMIC DNA]</scope>
    <source>
        <strain evidence="22">DSM 44728 / CIP 108903 / NRRL B-16338 / NBRC 102104 / LLR-40K-21</strain>
    </source>
</reference>
<keyword evidence="12 17" id="KW-0067">ATP-binding</keyword>